<keyword evidence="1" id="KW-1133">Transmembrane helix</keyword>
<reference evidence="4" key="1">
    <citation type="journal article" date="2013" name="Proc. Natl. Acad. Sci. U.S.A.">
        <title>Genome structure and metabolic features in the red seaweed Chondrus crispus shed light on evolution of the Archaeplastida.</title>
        <authorList>
            <person name="Collen J."/>
            <person name="Porcel B."/>
            <person name="Carre W."/>
            <person name="Ball S.G."/>
            <person name="Chaparro C."/>
            <person name="Tonon T."/>
            <person name="Barbeyron T."/>
            <person name="Michel G."/>
            <person name="Noel B."/>
            <person name="Valentin K."/>
            <person name="Elias M."/>
            <person name="Artiguenave F."/>
            <person name="Arun A."/>
            <person name="Aury J.M."/>
            <person name="Barbosa-Neto J.F."/>
            <person name="Bothwell J.H."/>
            <person name="Bouget F.Y."/>
            <person name="Brillet L."/>
            <person name="Cabello-Hurtado F."/>
            <person name="Capella-Gutierrez S."/>
            <person name="Charrier B."/>
            <person name="Cladiere L."/>
            <person name="Cock J.M."/>
            <person name="Coelho S.M."/>
            <person name="Colleoni C."/>
            <person name="Czjzek M."/>
            <person name="Da Silva C."/>
            <person name="Delage L."/>
            <person name="Denoeud F."/>
            <person name="Deschamps P."/>
            <person name="Dittami S.M."/>
            <person name="Gabaldon T."/>
            <person name="Gachon C.M."/>
            <person name="Groisillier A."/>
            <person name="Herve C."/>
            <person name="Jabbari K."/>
            <person name="Katinka M."/>
            <person name="Kloareg B."/>
            <person name="Kowalczyk N."/>
            <person name="Labadie K."/>
            <person name="Leblanc C."/>
            <person name="Lopez P.J."/>
            <person name="McLachlan D.H."/>
            <person name="Meslet-Cladiere L."/>
            <person name="Moustafa A."/>
            <person name="Nehr Z."/>
            <person name="Nyvall Collen P."/>
            <person name="Panaud O."/>
            <person name="Partensky F."/>
            <person name="Poulain J."/>
            <person name="Rensing S.A."/>
            <person name="Rousvoal S."/>
            <person name="Samson G."/>
            <person name="Symeonidi A."/>
            <person name="Weissenbach J."/>
            <person name="Zambounis A."/>
            <person name="Wincker P."/>
            <person name="Boyen C."/>
        </authorList>
    </citation>
    <scope>NUCLEOTIDE SEQUENCE [LARGE SCALE GENOMIC DNA]</scope>
    <source>
        <strain evidence="4">cv. Stackhouse</strain>
    </source>
</reference>
<dbReference type="Proteomes" id="UP000012073">
    <property type="component" value="Unassembled WGS sequence"/>
</dbReference>
<evidence type="ECO:0000256" key="1">
    <source>
        <dbReference type="SAM" id="Phobius"/>
    </source>
</evidence>
<organism evidence="3 4">
    <name type="scientific">Chondrus crispus</name>
    <name type="common">Carrageen Irish moss</name>
    <name type="synonym">Polymorpha crispa</name>
    <dbReference type="NCBI Taxonomy" id="2769"/>
    <lineage>
        <taxon>Eukaryota</taxon>
        <taxon>Rhodophyta</taxon>
        <taxon>Florideophyceae</taxon>
        <taxon>Rhodymeniophycidae</taxon>
        <taxon>Gigartinales</taxon>
        <taxon>Gigartinaceae</taxon>
        <taxon>Chondrus</taxon>
    </lineage>
</organism>
<dbReference type="RefSeq" id="XP_005716688.1">
    <property type="nucleotide sequence ID" value="XM_005716631.1"/>
</dbReference>
<name>R7QFL2_CHOCR</name>
<reference evidence="3" key="3">
    <citation type="submission" date="2013-05" db="EMBL/GenBank/DDBJ databases">
        <authorList>
            <person name="Genoscope - CEA"/>
        </authorList>
    </citation>
    <scope>NUCLEOTIDE SEQUENCE</scope>
    <source>
        <strain evidence="3">Stackhouse</strain>
    </source>
</reference>
<dbReference type="GeneID" id="17320513"/>
<evidence type="ECO:0000313" key="4">
    <source>
        <dbReference type="Proteomes" id="UP000012073"/>
    </source>
</evidence>
<dbReference type="GeneID" id="17324399"/>
<keyword evidence="1" id="KW-0472">Membrane</keyword>
<dbReference type="RefSeq" id="XP_005712798.1">
    <property type="nucleotide sequence ID" value="XM_005712741.1"/>
</dbReference>
<keyword evidence="1" id="KW-0812">Transmembrane</keyword>
<dbReference type="AlphaFoldDB" id="R7QFL2"/>
<dbReference type="Gramene" id="CDF32995">
    <property type="protein sequence ID" value="CDF32995"/>
    <property type="gene ID" value="CHC_T00001842001"/>
</dbReference>
<dbReference type="KEGG" id="ccp:CHC_T00005528001"/>
<feature type="transmembrane region" description="Helical" evidence="1">
    <location>
        <begin position="77"/>
        <end position="98"/>
    </location>
</feature>
<feature type="transmembrane region" description="Helical" evidence="1">
    <location>
        <begin position="12"/>
        <end position="35"/>
    </location>
</feature>
<dbReference type="KEGG" id="ccp:CHC_T00001842001"/>
<feature type="transmembrane region" description="Helical" evidence="1">
    <location>
        <begin position="360"/>
        <end position="384"/>
    </location>
</feature>
<accession>R7QFL2</accession>
<sequence length="457" mass="50137">MNSINGESVLTLQVNSSLVSGFAALIFDILLLGIIRYHAQLLCAAANIALLYDYRCPIRPATTRWAALTGGPTGPILLVRFLAFLIMLSTAAVIILGFCINGETVPEFENRMYGAVVNFTGMPTKFDFANEFELQPPGCSGDSCKRMVSKRILALTDPSRCTEKNFTHGFVYSYAYRDLTLDDKKEELVQLYPGGICVNEKQFNESWVSRSYRMSNSADLDCVLDAIDNPFGEGPASGGPRKVEPIIDSCPMEVKDMYCYKTDRTSCAAWGISEIDTGTAYYVVLIPDIETMNEESNRIPSAIAKGDPAGYVANVAFLSAVGFNGGPSRLSSMAVSEVLQNVTLNRKQAIRNVSTIDLRIAIPTFAVLATTALVLVVLALASWVRVVLLKGRSEYNTFSSVPEILELVVVEKASKFKGRKTSRRFIGISKEDSCIVVCDEDNKKQYTGSDWPEEAIN</sequence>
<evidence type="ECO:0000313" key="3">
    <source>
        <dbReference type="EMBL" id="CDF36869.1"/>
    </source>
</evidence>
<keyword evidence="4" id="KW-1185">Reference proteome</keyword>
<dbReference type="EMBL" id="HG001807">
    <property type="protein sequence ID" value="CDF36869.1"/>
    <property type="molecule type" value="Genomic_DNA"/>
</dbReference>
<dbReference type="Gramene" id="CDF36869">
    <property type="protein sequence ID" value="CDF36869"/>
    <property type="gene ID" value="CHC_T00005528001"/>
</dbReference>
<protein>
    <submittedName>
        <fullName evidence="3">Uncharacterized protein</fullName>
    </submittedName>
</protein>
<evidence type="ECO:0000313" key="2">
    <source>
        <dbReference type="EMBL" id="CDF32995.1"/>
    </source>
</evidence>
<dbReference type="EMBL" id="HG001628">
    <property type="protein sequence ID" value="CDF32995.1"/>
    <property type="molecule type" value="Genomic_DNA"/>
</dbReference>
<gene>
    <name evidence="2" type="ORF">CHC_T00001842001</name>
    <name evidence="3" type="ORF">CHC_T00005528001</name>
</gene>
<proteinExistence type="predicted"/>
<reference evidence="3" key="2">
    <citation type="journal article" date="2013" name="Proc. Natl. Acad. Sci. U.S.A.">
        <title>Genome structure and metabolic features in the red seaweed Chondrus crispus shed light on evolution of the Archaeplastida.</title>
        <authorList>
            <person name="Collen J."/>
            <person name="Porcel B."/>
            <person name="Carre W."/>
            <person name="Ball S.G."/>
            <person name="Chaparro C."/>
            <person name="Tonon T."/>
            <person name="Barbeyron T."/>
            <person name="Michel G."/>
            <person name="Noel B."/>
            <person name="Valentin K."/>
            <person name="Elias M."/>
            <person name="Artiguenave F."/>
            <person name="Arun A."/>
            <person name="Aury J.M."/>
            <person name="Barbosa-Neto J.F."/>
            <person name="Bothwell J.H."/>
            <person name="Bouget F.Y."/>
            <person name="Brillet L."/>
            <person name="Cabello-Hurtado F."/>
            <person name="Capella-Gutierrez S."/>
            <person name="Charrier B."/>
            <person name="Cladiere L."/>
            <person name="Cock J.M."/>
            <person name="Coelho S.M."/>
            <person name="Colleoni C."/>
            <person name="Czjzek M."/>
            <person name="Da Silva C."/>
            <person name="Delage L."/>
            <person name="Denoeud F."/>
            <person name="Deschamps P."/>
            <person name="Dittami S.M."/>
            <person name="Gabalden T."/>
            <person name="Gachon C.M."/>
            <person name="Groisillier A."/>
            <person name="Herve C."/>
            <person name="Jabbari K."/>
            <person name="Katinka M."/>
            <person name="Kloareg B."/>
            <person name="Kowalczyk N."/>
            <person name="Labadie K."/>
            <person name="Leblanc C."/>
            <person name="Lopez P.J."/>
            <person name="McLachlan D.H."/>
            <person name="Meslet-Cladiere L."/>
            <person name="Moustafa A."/>
            <person name="Nehr Z."/>
            <person name="Nyvall Collen P."/>
            <person name="Panaud O."/>
            <person name="Partensky F."/>
            <person name="Poulain J."/>
            <person name="Rensing S.A."/>
            <person name="Rousvoal S."/>
            <person name="Samson G."/>
            <person name="Symeonidi A."/>
            <person name="Weissenbach J."/>
            <person name="Zambounis A."/>
            <person name="Wincker P."/>
            <person name="Boyen C."/>
        </authorList>
    </citation>
    <scope>NUCLEOTIDE SEQUENCE [LARGE SCALE GENOMIC DNA]</scope>
    <source>
        <strain evidence="3">Stackhouse</strain>
    </source>
</reference>